<dbReference type="Proteomes" id="UP000323594">
    <property type="component" value="Chromosome"/>
</dbReference>
<reference evidence="10 12" key="3">
    <citation type="submission" date="2019-08" db="EMBL/GenBank/DDBJ databases">
        <authorList>
            <person name="Kuhnert P."/>
        </authorList>
    </citation>
    <scope>NUCLEOTIDE SEQUENCE [LARGE SCALE GENOMIC DNA]</scope>
    <source>
        <strain evidence="10 12">B36.5</strain>
    </source>
</reference>
<gene>
    <name evidence="9" type="primary">mtnK</name>
    <name evidence="10" type="ORF">FUT82_04185</name>
    <name evidence="9" type="ORF">TPHV1_250028</name>
</gene>
<reference evidence="11" key="2">
    <citation type="submission" date="2015-01" db="EMBL/GenBank/DDBJ databases">
        <authorList>
            <person name="Manzoor Shahid"/>
            <person name="Zubair Saima"/>
        </authorList>
    </citation>
    <scope>NUCLEOTIDE SEQUENCE [LARGE SCALE GENOMIC DNA]</scope>
    <source>
        <strain evidence="11">V1</strain>
    </source>
</reference>
<dbReference type="OrthoDB" id="9777791at2"/>
<evidence type="ECO:0000256" key="1">
    <source>
        <dbReference type="ARBA" id="ARBA00010165"/>
    </source>
</evidence>
<dbReference type="NCBIfam" id="TIGR01767">
    <property type="entry name" value="MTRK"/>
    <property type="match status" value="1"/>
</dbReference>
<dbReference type="PANTHER" id="PTHR34273">
    <property type="entry name" value="METHYLTHIORIBOSE KINASE"/>
    <property type="match status" value="1"/>
</dbReference>
<keyword evidence="5" id="KW-0547">Nucleotide-binding</keyword>
<evidence type="ECO:0000259" key="8">
    <source>
        <dbReference type="Pfam" id="PF01636"/>
    </source>
</evidence>
<evidence type="ECO:0000256" key="4">
    <source>
        <dbReference type="ARBA" id="ARBA00022679"/>
    </source>
</evidence>
<evidence type="ECO:0000256" key="5">
    <source>
        <dbReference type="ARBA" id="ARBA00022741"/>
    </source>
</evidence>
<dbReference type="InterPro" id="IPR009212">
    <property type="entry name" value="Methylthioribose_kinase"/>
</dbReference>
<evidence type="ECO:0000256" key="6">
    <source>
        <dbReference type="ARBA" id="ARBA00022777"/>
    </source>
</evidence>
<dbReference type="EMBL" id="CP042817">
    <property type="protein sequence ID" value="QEJ97263.1"/>
    <property type="molecule type" value="Genomic_DNA"/>
</dbReference>
<dbReference type="InterPro" id="IPR011009">
    <property type="entry name" value="Kinase-like_dom_sf"/>
</dbReference>
<name>A0A0B7GTS0_TREPH</name>
<proteinExistence type="inferred from homology"/>
<dbReference type="RefSeq" id="WP_024753068.1">
    <property type="nucleotide sequence ID" value="NZ_CDNC01000018.1"/>
</dbReference>
<organism evidence="9 11">
    <name type="scientific">Treponema phagedenis</name>
    <dbReference type="NCBI Taxonomy" id="162"/>
    <lineage>
        <taxon>Bacteria</taxon>
        <taxon>Pseudomonadati</taxon>
        <taxon>Spirochaetota</taxon>
        <taxon>Spirochaetia</taxon>
        <taxon>Spirochaetales</taxon>
        <taxon>Treponemataceae</taxon>
        <taxon>Treponema</taxon>
    </lineage>
</organism>
<dbReference type="GO" id="GO:0046522">
    <property type="term" value="F:S-methyl-5-thioribose kinase activity"/>
    <property type="evidence" value="ECO:0007669"/>
    <property type="project" value="UniProtKB-EC"/>
</dbReference>
<dbReference type="EC" id="2.7.1.100" evidence="3"/>
<dbReference type="SUPFAM" id="SSF56112">
    <property type="entry name" value="Protein kinase-like (PK-like)"/>
    <property type="match status" value="1"/>
</dbReference>
<evidence type="ECO:0000256" key="2">
    <source>
        <dbReference type="ARBA" id="ARBA00011738"/>
    </source>
</evidence>
<accession>A0A0B7GTS0</accession>
<keyword evidence="11" id="KW-1185">Reference proteome</keyword>
<evidence type="ECO:0000313" key="12">
    <source>
        <dbReference type="Proteomes" id="UP000323594"/>
    </source>
</evidence>
<dbReference type="GO" id="GO:0009086">
    <property type="term" value="P:methionine biosynthetic process"/>
    <property type="evidence" value="ECO:0007669"/>
    <property type="project" value="InterPro"/>
</dbReference>
<dbReference type="Gene3D" id="3.90.1200.10">
    <property type="match status" value="1"/>
</dbReference>
<protein>
    <recommendedName>
        <fullName evidence="3">S-methyl-5-thioribose kinase</fullName>
        <ecNumber evidence="3">2.7.1.100</ecNumber>
    </recommendedName>
</protein>
<comment type="similarity">
    <text evidence="1">Belongs to the methylthioribose kinase family.</text>
</comment>
<comment type="subunit">
    <text evidence="2">Homodimer.</text>
</comment>
<keyword evidence="7" id="KW-0067">ATP-binding</keyword>
<evidence type="ECO:0000313" key="10">
    <source>
        <dbReference type="EMBL" id="QEJ97263.1"/>
    </source>
</evidence>
<dbReference type="GO" id="GO:0005524">
    <property type="term" value="F:ATP binding"/>
    <property type="evidence" value="ECO:0007669"/>
    <property type="project" value="UniProtKB-KW"/>
</dbReference>
<dbReference type="GeneID" id="57754264"/>
<evidence type="ECO:0000256" key="3">
    <source>
        <dbReference type="ARBA" id="ARBA00012128"/>
    </source>
</evidence>
<dbReference type="EMBL" id="CDNC01000018">
    <property type="protein sequence ID" value="CEM62009.1"/>
    <property type="molecule type" value="Genomic_DNA"/>
</dbReference>
<evidence type="ECO:0000256" key="7">
    <source>
        <dbReference type="ARBA" id="ARBA00022840"/>
    </source>
</evidence>
<dbReference type="Pfam" id="PF01636">
    <property type="entry name" value="APH"/>
    <property type="match status" value="1"/>
</dbReference>
<feature type="domain" description="Aminoglycoside phosphotransferase" evidence="8">
    <location>
        <begin position="221"/>
        <end position="273"/>
    </location>
</feature>
<reference evidence="9" key="1">
    <citation type="submission" date="2015-01" db="EMBL/GenBank/DDBJ databases">
        <authorList>
            <person name="Xiang T."/>
            <person name="Song Y."/>
            <person name="Huang L."/>
            <person name="Wang B."/>
            <person name="Wu P."/>
        </authorList>
    </citation>
    <scope>NUCLEOTIDE SEQUENCE [LARGE SCALE GENOMIC DNA]</scope>
    <source>
        <strain evidence="9">V1</strain>
    </source>
</reference>
<keyword evidence="6 9" id="KW-0418">Kinase</keyword>
<dbReference type="InterPro" id="IPR002575">
    <property type="entry name" value="Aminoglycoside_PTrfase"/>
</dbReference>
<evidence type="ECO:0000313" key="9">
    <source>
        <dbReference type="EMBL" id="CEM62009.1"/>
    </source>
</evidence>
<dbReference type="AlphaFoldDB" id="A0A0B7GTS0"/>
<keyword evidence="4 9" id="KW-0808">Transferase</keyword>
<dbReference type="PANTHER" id="PTHR34273:SF2">
    <property type="entry name" value="METHYLTHIORIBOSE KINASE"/>
    <property type="match status" value="1"/>
</dbReference>
<dbReference type="PIRSF" id="PIRSF031134">
    <property type="entry name" value="MTRK"/>
    <property type="match status" value="1"/>
</dbReference>
<evidence type="ECO:0000313" key="11">
    <source>
        <dbReference type="Proteomes" id="UP000042527"/>
    </source>
</evidence>
<dbReference type="Gene3D" id="3.30.200.20">
    <property type="entry name" value="Phosphorylase Kinase, domain 1"/>
    <property type="match status" value="1"/>
</dbReference>
<dbReference type="Proteomes" id="UP000042527">
    <property type="component" value="Unassembled WGS sequence"/>
</dbReference>
<sequence length="382" mass="43824">MKRKTILTEKTAIDYIRSKTDFFSANERLVCEEIGDGNINYVFRIKSVDSGLSAIIKQADAQTRVRPDGYLDPARNTREAEALQLYEKLFPQSVPHVFLIDTENSCMIMQDIGEYKNLKQELLHNNGVPCFAECITDFIVKTQLPLTDFICPPQEKKELICRFMNPDLCAITEDLVFTHPYKDVRNRNILFKPNEDWLRKNVEENTDLHVYVGKLKLKFQNMPQSLIHGDLHSGSVFVKHINAKTLIKVIDPEFAFFGPIAYDVGNVFAHLFFTKVYAEVHNFKKTETWAKENLHALPTLFEQKAVQFLKANTVDPLYRNDSLIKDFVQEILADAQGFAGTEIIRRVVGSAKTPEITTLSDTEQRIFAEQKLIQTGIQLLMK</sequence>